<proteinExistence type="predicted"/>
<sequence length="70" mass="8270">MLYNINLIPLHCVFHGIRFKVNEGWLSGIDSLLFLLFSHFFLSKKIPTFAVYITKKTILISFWSLRKTHN</sequence>
<name>A0ABN5IIC5_9BACE</name>
<organism evidence="1 2">
    <name type="scientific">Bacteroides zoogleoformans</name>
    <dbReference type="NCBI Taxonomy" id="28119"/>
    <lineage>
        <taxon>Bacteria</taxon>
        <taxon>Pseudomonadati</taxon>
        <taxon>Bacteroidota</taxon>
        <taxon>Bacteroidia</taxon>
        <taxon>Bacteroidales</taxon>
        <taxon>Bacteroidaceae</taxon>
        <taxon>Bacteroides</taxon>
    </lineage>
</organism>
<dbReference type="EMBL" id="CP027231">
    <property type="protein sequence ID" value="AVM52479.1"/>
    <property type="molecule type" value="Genomic_DNA"/>
</dbReference>
<dbReference type="Proteomes" id="UP000238304">
    <property type="component" value="Chromosome"/>
</dbReference>
<gene>
    <name evidence="1" type="ORF">C4H11_05575</name>
</gene>
<evidence type="ECO:0000313" key="2">
    <source>
        <dbReference type="Proteomes" id="UP000238304"/>
    </source>
</evidence>
<keyword evidence="2" id="KW-1185">Reference proteome</keyword>
<evidence type="ECO:0000313" key="1">
    <source>
        <dbReference type="EMBL" id="AVM52479.1"/>
    </source>
</evidence>
<accession>A0ABN5IIC5</accession>
<reference evidence="1 2" key="1">
    <citation type="submission" date="2018-02" db="EMBL/GenBank/DDBJ databases">
        <authorList>
            <person name="Holder M.E."/>
            <person name="Ajami N.J."/>
            <person name="Petrosino J.F."/>
        </authorList>
    </citation>
    <scope>NUCLEOTIDE SEQUENCE [LARGE SCALE GENOMIC DNA]</scope>
    <source>
        <strain evidence="1 2">ATCC 33285</strain>
    </source>
</reference>
<protein>
    <submittedName>
        <fullName evidence="1">Uncharacterized protein</fullName>
    </submittedName>
</protein>